<feature type="compositionally biased region" description="Gly residues" evidence="1">
    <location>
        <begin position="114"/>
        <end position="125"/>
    </location>
</feature>
<name>A0A645DVF6_9ZZZZ</name>
<gene>
    <name evidence="2" type="ORF">SDC9_140415</name>
</gene>
<accession>A0A645DVF6</accession>
<reference evidence="2" key="1">
    <citation type="submission" date="2019-08" db="EMBL/GenBank/DDBJ databases">
        <authorList>
            <person name="Kucharzyk K."/>
            <person name="Murdoch R.W."/>
            <person name="Higgins S."/>
            <person name="Loffler F."/>
        </authorList>
    </citation>
    <scope>NUCLEOTIDE SEQUENCE</scope>
</reference>
<proteinExistence type="predicted"/>
<comment type="caution">
    <text evidence="2">The sequence shown here is derived from an EMBL/GenBank/DDBJ whole genome shotgun (WGS) entry which is preliminary data.</text>
</comment>
<feature type="compositionally biased region" description="Basic and acidic residues" evidence="1">
    <location>
        <begin position="21"/>
        <end position="32"/>
    </location>
</feature>
<protein>
    <submittedName>
        <fullName evidence="2">Uncharacterized protein</fullName>
    </submittedName>
</protein>
<evidence type="ECO:0000256" key="1">
    <source>
        <dbReference type="SAM" id="MobiDB-lite"/>
    </source>
</evidence>
<organism evidence="2">
    <name type="scientific">bioreactor metagenome</name>
    <dbReference type="NCBI Taxonomy" id="1076179"/>
    <lineage>
        <taxon>unclassified sequences</taxon>
        <taxon>metagenomes</taxon>
        <taxon>ecological metagenomes</taxon>
    </lineage>
</organism>
<dbReference type="AlphaFoldDB" id="A0A645DVF6"/>
<evidence type="ECO:0000313" key="2">
    <source>
        <dbReference type="EMBL" id="MPM93279.1"/>
    </source>
</evidence>
<sequence length="147" mass="14831">MRAGGEGGILLTSGEPAVQRQDVDRGVGEDRAGQPGHHLADLPRTGQEHQGVPLRVLGQGQPGGPDDVVEERVRHAAGVQPGDAGRGRGPSDGQPVEIGLGGDDRDRPTHCSGSGSGSAGAGGSARGPVRASRVGRACRTGRLGDTR</sequence>
<feature type="region of interest" description="Disordered" evidence="1">
    <location>
        <begin position="1"/>
        <end position="147"/>
    </location>
</feature>
<dbReference type="EMBL" id="VSSQ01040111">
    <property type="protein sequence ID" value="MPM93279.1"/>
    <property type="molecule type" value="Genomic_DNA"/>
</dbReference>